<evidence type="ECO:0000256" key="6">
    <source>
        <dbReference type="PIRSR" id="PIRSR602401-1"/>
    </source>
</evidence>
<evidence type="ECO:0000313" key="9">
    <source>
        <dbReference type="Proteomes" id="UP000664132"/>
    </source>
</evidence>
<dbReference type="AlphaFoldDB" id="A0A8H7THS3"/>
<keyword evidence="7" id="KW-0503">Monooxygenase</keyword>
<dbReference type="InterPro" id="IPR036396">
    <property type="entry name" value="Cyt_P450_sf"/>
</dbReference>
<evidence type="ECO:0000256" key="2">
    <source>
        <dbReference type="ARBA" id="ARBA00010617"/>
    </source>
</evidence>
<dbReference type="GO" id="GO:0020037">
    <property type="term" value="F:heme binding"/>
    <property type="evidence" value="ECO:0007669"/>
    <property type="project" value="InterPro"/>
</dbReference>
<organism evidence="8 9">
    <name type="scientific">Cadophora malorum</name>
    <dbReference type="NCBI Taxonomy" id="108018"/>
    <lineage>
        <taxon>Eukaryota</taxon>
        <taxon>Fungi</taxon>
        <taxon>Dikarya</taxon>
        <taxon>Ascomycota</taxon>
        <taxon>Pezizomycotina</taxon>
        <taxon>Leotiomycetes</taxon>
        <taxon>Helotiales</taxon>
        <taxon>Ploettnerulaceae</taxon>
        <taxon>Cadophora</taxon>
    </lineage>
</organism>
<dbReference type="CDD" id="cd11059">
    <property type="entry name" value="CYP_fungal"/>
    <property type="match status" value="1"/>
</dbReference>
<keyword evidence="4 7" id="KW-0560">Oxidoreductase</keyword>
<dbReference type="PANTHER" id="PTHR24305:SF96">
    <property type="entry name" value="CYTOCHROME P450 MONOOXYGENASE STCB-RELATED"/>
    <property type="match status" value="1"/>
</dbReference>
<name>A0A8H7THS3_9HELO</name>
<evidence type="ECO:0000313" key="8">
    <source>
        <dbReference type="EMBL" id="KAG4419686.1"/>
    </source>
</evidence>
<feature type="binding site" description="axial binding residue" evidence="6">
    <location>
        <position position="330"/>
    </location>
    <ligand>
        <name>heme</name>
        <dbReference type="ChEBI" id="CHEBI:30413"/>
    </ligand>
    <ligandPart>
        <name>Fe</name>
        <dbReference type="ChEBI" id="CHEBI:18248"/>
    </ligandPart>
</feature>
<comment type="cofactor">
    <cofactor evidence="1 6">
        <name>heme</name>
        <dbReference type="ChEBI" id="CHEBI:30413"/>
    </cofactor>
</comment>
<sequence>MFKEVHRIGSGFLKDPWYQTFRHGPGGIHDIFSMIDPKQHAERRKLFAPLWTNSALHGHWEAMVQKKVELAVSRIKRDALREEADIFKWWTFMTTDVISHLTLLGGILAEFRYLDPLLKALPFPAIQNLVHASTRIHEYGRVAVTNAKSRDLSKQNVFSRLLAQWYMDADQKEGQALTEADVSFEAGGFIVAGSGTTAVTLTYLVWAVLTHPDIQRKLEDEVAGLDVGYTDAQLEKLPYLNCVVDEALRLYGAAPGSLPRSAPKGGFTLQGGYFIPEMTTVSSQAFSLHRDESIYLNAQRFMPERFVGSQGQYAPTKALFAPFGAGSRTCLGIHLAKMELRHGAAEFFRECKGARMAKSMKADDMEILNFFLISPKGSRCCVSLN</sequence>
<dbReference type="Proteomes" id="UP000664132">
    <property type="component" value="Unassembled WGS sequence"/>
</dbReference>
<evidence type="ECO:0008006" key="10">
    <source>
        <dbReference type="Google" id="ProtNLM"/>
    </source>
</evidence>
<protein>
    <recommendedName>
        <fullName evidence="10">Cytochrome P450</fullName>
    </recommendedName>
</protein>
<dbReference type="InterPro" id="IPR050121">
    <property type="entry name" value="Cytochrome_P450_monoxygenase"/>
</dbReference>
<comment type="caution">
    <text evidence="8">The sequence shown here is derived from an EMBL/GenBank/DDBJ whole genome shotgun (WGS) entry which is preliminary data.</text>
</comment>
<dbReference type="InterPro" id="IPR001128">
    <property type="entry name" value="Cyt_P450"/>
</dbReference>
<proteinExistence type="inferred from homology"/>
<dbReference type="GO" id="GO:0005506">
    <property type="term" value="F:iron ion binding"/>
    <property type="evidence" value="ECO:0007669"/>
    <property type="project" value="InterPro"/>
</dbReference>
<dbReference type="InterPro" id="IPR017972">
    <property type="entry name" value="Cyt_P450_CS"/>
</dbReference>
<dbReference type="PRINTS" id="PR00385">
    <property type="entry name" value="P450"/>
</dbReference>
<comment type="similarity">
    <text evidence="2 7">Belongs to the cytochrome P450 family.</text>
</comment>
<dbReference type="PROSITE" id="PS00086">
    <property type="entry name" value="CYTOCHROME_P450"/>
    <property type="match status" value="1"/>
</dbReference>
<dbReference type="InterPro" id="IPR002401">
    <property type="entry name" value="Cyt_P450_E_grp-I"/>
</dbReference>
<evidence type="ECO:0000256" key="3">
    <source>
        <dbReference type="ARBA" id="ARBA00022723"/>
    </source>
</evidence>
<keyword evidence="9" id="KW-1185">Reference proteome</keyword>
<accession>A0A8H7THS3</accession>
<dbReference type="EMBL" id="JAFJYH010000100">
    <property type="protein sequence ID" value="KAG4419686.1"/>
    <property type="molecule type" value="Genomic_DNA"/>
</dbReference>
<gene>
    <name evidence="8" type="ORF">IFR04_007186</name>
</gene>
<dbReference type="SUPFAM" id="SSF48264">
    <property type="entry name" value="Cytochrome P450"/>
    <property type="match status" value="1"/>
</dbReference>
<reference evidence="8" key="1">
    <citation type="submission" date="2021-02" db="EMBL/GenBank/DDBJ databases">
        <title>Genome sequence Cadophora malorum strain M34.</title>
        <authorList>
            <person name="Stefanovic E."/>
            <person name="Vu D."/>
            <person name="Scully C."/>
            <person name="Dijksterhuis J."/>
            <person name="Roader J."/>
            <person name="Houbraken J."/>
        </authorList>
    </citation>
    <scope>NUCLEOTIDE SEQUENCE</scope>
    <source>
        <strain evidence="8">M34</strain>
    </source>
</reference>
<keyword evidence="5 6" id="KW-0408">Iron</keyword>
<dbReference type="PRINTS" id="PR00463">
    <property type="entry name" value="EP450I"/>
</dbReference>
<evidence type="ECO:0000256" key="1">
    <source>
        <dbReference type="ARBA" id="ARBA00001971"/>
    </source>
</evidence>
<dbReference type="GO" id="GO:0016705">
    <property type="term" value="F:oxidoreductase activity, acting on paired donors, with incorporation or reduction of molecular oxygen"/>
    <property type="evidence" value="ECO:0007669"/>
    <property type="project" value="InterPro"/>
</dbReference>
<keyword evidence="3 6" id="KW-0479">Metal-binding</keyword>
<evidence type="ECO:0000256" key="5">
    <source>
        <dbReference type="ARBA" id="ARBA00023004"/>
    </source>
</evidence>
<evidence type="ECO:0000256" key="7">
    <source>
        <dbReference type="RuleBase" id="RU000461"/>
    </source>
</evidence>
<dbReference type="OrthoDB" id="1470350at2759"/>
<evidence type="ECO:0000256" key="4">
    <source>
        <dbReference type="ARBA" id="ARBA00023002"/>
    </source>
</evidence>
<dbReference type="PANTHER" id="PTHR24305">
    <property type="entry name" value="CYTOCHROME P450"/>
    <property type="match status" value="1"/>
</dbReference>
<dbReference type="Gene3D" id="1.10.630.10">
    <property type="entry name" value="Cytochrome P450"/>
    <property type="match status" value="1"/>
</dbReference>
<dbReference type="GO" id="GO:0004497">
    <property type="term" value="F:monooxygenase activity"/>
    <property type="evidence" value="ECO:0007669"/>
    <property type="project" value="UniProtKB-KW"/>
</dbReference>
<dbReference type="Pfam" id="PF00067">
    <property type="entry name" value="p450"/>
    <property type="match status" value="1"/>
</dbReference>
<keyword evidence="6 7" id="KW-0349">Heme</keyword>